<dbReference type="InterPro" id="IPR007110">
    <property type="entry name" value="Ig-like_dom"/>
</dbReference>
<feature type="domain" description="Ig-like" evidence="4">
    <location>
        <begin position="145"/>
        <end position="236"/>
    </location>
</feature>
<dbReference type="EMBL" id="HBUF01109112">
    <property type="protein sequence ID" value="CAG6639834.1"/>
    <property type="molecule type" value="Transcribed_RNA"/>
</dbReference>
<dbReference type="PROSITE" id="PS50835">
    <property type="entry name" value="IG_LIKE"/>
    <property type="match status" value="2"/>
</dbReference>
<dbReference type="SMART" id="SM00409">
    <property type="entry name" value="IG"/>
    <property type="match status" value="1"/>
</dbReference>
<evidence type="ECO:0000259" key="4">
    <source>
        <dbReference type="PROSITE" id="PS50835"/>
    </source>
</evidence>
<dbReference type="EMBL" id="HBUF01388372">
    <property type="protein sequence ID" value="CAG6732936.1"/>
    <property type="molecule type" value="Transcribed_RNA"/>
</dbReference>
<dbReference type="InterPro" id="IPR013162">
    <property type="entry name" value="CD80_C2-set"/>
</dbReference>
<dbReference type="EMBL" id="HBUF01214713">
    <property type="protein sequence ID" value="CAG6666601.1"/>
    <property type="molecule type" value="Transcribed_RNA"/>
</dbReference>
<dbReference type="Gene3D" id="2.60.40.10">
    <property type="entry name" value="Immunoglobulins"/>
    <property type="match status" value="2"/>
</dbReference>
<protein>
    <recommendedName>
        <fullName evidence="4">Ig-like domain-containing protein</fullName>
    </recommendedName>
</protein>
<sequence length="285" mass="32007">MFSSSDGFGWSKLLFSAMCAILLTFCTDVTNGLKNLQISIPQAVVSGGSAVLECTYDLEGDLLYSVKWFRGKTEFYRYVPKENPRTRTFASSGITVDLNNSTDTRVSLINMQRELSDYYRCEVVTDIPKFYTAVGSSYLIVVVPPKSRPQIETDKWKYPYGEVIRANCTSGPAYPGVNITWYRNNEMVKETSETVIAGDVNGLVETIISTLEMDLKPDKYRLECVANQYDVYKESSHYHDIIQEAPESAAIQKNAAATGSRGVIPFSNMLITFLLAMSYWILELV</sequence>
<dbReference type="EMBL" id="HBUF01109111">
    <property type="protein sequence ID" value="CAG6639833.1"/>
    <property type="molecule type" value="Transcribed_RNA"/>
</dbReference>
<evidence type="ECO:0000256" key="3">
    <source>
        <dbReference type="ARBA" id="ARBA00023157"/>
    </source>
</evidence>
<dbReference type="EMBL" id="HBUF01388371">
    <property type="protein sequence ID" value="CAG6732935.1"/>
    <property type="molecule type" value="Transcribed_RNA"/>
</dbReference>
<dbReference type="SUPFAM" id="SSF48726">
    <property type="entry name" value="Immunoglobulin"/>
    <property type="match status" value="2"/>
</dbReference>
<dbReference type="EMBL" id="HBUF01548543">
    <property type="protein sequence ID" value="CAG6758027.1"/>
    <property type="molecule type" value="Transcribed_RNA"/>
</dbReference>
<evidence type="ECO:0000256" key="2">
    <source>
        <dbReference type="ARBA" id="ARBA00023136"/>
    </source>
</evidence>
<dbReference type="InterPro" id="IPR013783">
    <property type="entry name" value="Ig-like_fold"/>
</dbReference>
<evidence type="ECO:0000313" key="5">
    <source>
        <dbReference type="EMBL" id="CAG6639830.1"/>
    </source>
</evidence>
<name>A0A8D8VZY9_9HEMI</name>
<proteinExistence type="predicted"/>
<dbReference type="PANTHER" id="PTHR21261">
    <property type="entry name" value="BEAT PROTEIN"/>
    <property type="match status" value="1"/>
</dbReference>
<dbReference type="InterPro" id="IPR003599">
    <property type="entry name" value="Ig_sub"/>
</dbReference>
<dbReference type="Pfam" id="PF08205">
    <property type="entry name" value="C2-set_2"/>
    <property type="match status" value="1"/>
</dbReference>
<dbReference type="EMBL" id="HBUF01548542">
    <property type="protein sequence ID" value="CAG6758025.1"/>
    <property type="molecule type" value="Transcribed_RNA"/>
</dbReference>
<dbReference type="PANTHER" id="PTHR21261:SF17">
    <property type="entry name" value="BEAT VI"/>
    <property type="match status" value="1"/>
</dbReference>
<accession>A0A8D8VZY9</accession>
<dbReference type="EMBL" id="HBUF01109110">
    <property type="protein sequence ID" value="CAG6639832.1"/>
    <property type="molecule type" value="Transcribed_RNA"/>
</dbReference>
<organism evidence="5">
    <name type="scientific">Cacopsylla melanoneura</name>
    <dbReference type="NCBI Taxonomy" id="428564"/>
    <lineage>
        <taxon>Eukaryota</taxon>
        <taxon>Metazoa</taxon>
        <taxon>Ecdysozoa</taxon>
        <taxon>Arthropoda</taxon>
        <taxon>Hexapoda</taxon>
        <taxon>Insecta</taxon>
        <taxon>Pterygota</taxon>
        <taxon>Neoptera</taxon>
        <taxon>Paraneoptera</taxon>
        <taxon>Hemiptera</taxon>
        <taxon>Sternorrhyncha</taxon>
        <taxon>Psylloidea</taxon>
        <taxon>Psyllidae</taxon>
        <taxon>Psyllinae</taxon>
        <taxon>Cacopsylla</taxon>
    </lineage>
</organism>
<evidence type="ECO:0000256" key="1">
    <source>
        <dbReference type="ARBA" id="ARBA00004167"/>
    </source>
</evidence>
<keyword evidence="2" id="KW-0472">Membrane</keyword>
<reference evidence="5" key="1">
    <citation type="submission" date="2021-05" db="EMBL/GenBank/DDBJ databases">
        <authorList>
            <person name="Alioto T."/>
            <person name="Alioto T."/>
            <person name="Gomez Garrido J."/>
        </authorList>
    </citation>
    <scope>NUCLEOTIDE SEQUENCE</scope>
</reference>
<dbReference type="GO" id="GO:0016020">
    <property type="term" value="C:membrane"/>
    <property type="evidence" value="ECO:0007669"/>
    <property type="project" value="UniProtKB-SubCell"/>
</dbReference>
<dbReference type="EMBL" id="HBUF01109109">
    <property type="protein sequence ID" value="CAG6639830.1"/>
    <property type="molecule type" value="Transcribed_RNA"/>
</dbReference>
<dbReference type="EMBL" id="HBUF01548544">
    <property type="protein sequence ID" value="CAG6758029.1"/>
    <property type="molecule type" value="Transcribed_RNA"/>
</dbReference>
<feature type="domain" description="Ig-like" evidence="4">
    <location>
        <begin position="47"/>
        <end position="123"/>
    </location>
</feature>
<dbReference type="AlphaFoldDB" id="A0A8D8VZY9"/>
<dbReference type="EMBL" id="HBUF01214714">
    <property type="protein sequence ID" value="CAG6666602.1"/>
    <property type="molecule type" value="Transcribed_RNA"/>
</dbReference>
<comment type="subcellular location">
    <subcellularLocation>
        <location evidence="1">Membrane</location>
        <topology evidence="1">Single-pass membrane protein</topology>
    </subcellularLocation>
</comment>
<dbReference type="InterPro" id="IPR036179">
    <property type="entry name" value="Ig-like_dom_sf"/>
</dbReference>
<dbReference type="FunFam" id="2.60.40.10:FF:000437">
    <property type="entry name" value="Beat-IIIc, isoform A"/>
    <property type="match status" value="1"/>
</dbReference>
<keyword evidence="3" id="KW-1015">Disulfide bond</keyword>